<feature type="domain" description="DYW" evidence="7">
    <location>
        <begin position="557"/>
        <end position="649"/>
    </location>
</feature>
<dbReference type="FunFam" id="1.25.40.10:FF:000711">
    <property type="entry name" value="Tetratricopeptide repeat (TPR)-like superfamily protein"/>
    <property type="match status" value="1"/>
</dbReference>
<proteinExistence type="inferred from homology"/>
<dbReference type="InterPro" id="IPR011990">
    <property type="entry name" value="TPR-like_helical_dom_sf"/>
</dbReference>
<feature type="repeat" description="PPR" evidence="6">
    <location>
        <begin position="141"/>
        <end position="175"/>
    </location>
</feature>
<keyword evidence="4" id="KW-0809">Transit peptide</keyword>
<keyword evidence="3" id="KW-0677">Repeat</keyword>
<dbReference type="Proteomes" id="UP001603857">
    <property type="component" value="Unassembled WGS sequence"/>
</dbReference>
<dbReference type="NCBIfam" id="TIGR00756">
    <property type="entry name" value="PPR"/>
    <property type="match status" value="4"/>
</dbReference>
<dbReference type="GO" id="GO:0005739">
    <property type="term" value="C:mitochondrion"/>
    <property type="evidence" value="ECO:0007669"/>
    <property type="project" value="UniProtKB-SubCell"/>
</dbReference>
<dbReference type="AlphaFoldDB" id="A0ABD1N895"/>
<accession>A0ABD1N895</accession>
<dbReference type="InterPro" id="IPR032867">
    <property type="entry name" value="DYW_dom"/>
</dbReference>
<keyword evidence="9" id="KW-1185">Reference proteome</keyword>
<comment type="caution">
    <text evidence="8">The sequence shown here is derived from an EMBL/GenBank/DDBJ whole genome shotgun (WGS) entry which is preliminary data.</text>
</comment>
<dbReference type="Pfam" id="PF01535">
    <property type="entry name" value="PPR"/>
    <property type="match status" value="3"/>
</dbReference>
<evidence type="ECO:0000256" key="1">
    <source>
        <dbReference type="ARBA" id="ARBA00004173"/>
    </source>
</evidence>
<feature type="repeat" description="PPR" evidence="6">
    <location>
        <begin position="110"/>
        <end position="140"/>
    </location>
</feature>
<dbReference type="Pfam" id="PF20431">
    <property type="entry name" value="E_motif"/>
    <property type="match status" value="1"/>
</dbReference>
<dbReference type="Pfam" id="PF13041">
    <property type="entry name" value="PPR_2"/>
    <property type="match status" value="3"/>
</dbReference>
<dbReference type="Pfam" id="PF14432">
    <property type="entry name" value="DYW_deaminase"/>
    <property type="match status" value="1"/>
</dbReference>
<dbReference type="InterPro" id="IPR046960">
    <property type="entry name" value="PPR_At4g14850-like_plant"/>
</dbReference>
<comment type="similarity">
    <text evidence="2">Belongs to the PPR family. PCMP-H subfamily.</text>
</comment>
<dbReference type="FunFam" id="1.25.40.10:FF:000227">
    <property type="entry name" value="Pentatricopeptide repeat-containing protein At3g13880"/>
    <property type="match status" value="1"/>
</dbReference>
<gene>
    <name evidence="8" type="ORF">Fmac_005416</name>
</gene>
<evidence type="ECO:0000256" key="2">
    <source>
        <dbReference type="ARBA" id="ARBA00006643"/>
    </source>
</evidence>
<evidence type="ECO:0000256" key="3">
    <source>
        <dbReference type="ARBA" id="ARBA00022737"/>
    </source>
</evidence>
<dbReference type="PANTHER" id="PTHR24015">
    <property type="entry name" value="OS07G0578800 PROTEIN-RELATED"/>
    <property type="match status" value="1"/>
</dbReference>
<feature type="repeat" description="PPR" evidence="6">
    <location>
        <begin position="242"/>
        <end position="276"/>
    </location>
</feature>
<dbReference type="InterPro" id="IPR046848">
    <property type="entry name" value="E_motif"/>
</dbReference>
<dbReference type="EMBL" id="JBGMDY010000002">
    <property type="protein sequence ID" value="KAL2344131.1"/>
    <property type="molecule type" value="Genomic_DNA"/>
</dbReference>
<dbReference type="InterPro" id="IPR002885">
    <property type="entry name" value="PPR_rpt"/>
</dbReference>
<reference evidence="8 9" key="1">
    <citation type="submission" date="2024-08" db="EMBL/GenBank/DDBJ databases">
        <title>Insights into the chromosomal genome structure of Flemingia macrophylla.</title>
        <authorList>
            <person name="Ding Y."/>
            <person name="Zhao Y."/>
            <person name="Bi W."/>
            <person name="Wu M."/>
            <person name="Zhao G."/>
            <person name="Gong Y."/>
            <person name="Li W."/>
            <person name="Zhang P."/>
        </authorList>
    </citation>
    <scope>NUCLEOTIDE SEQUENCE [LARGE SCALE GENOMIC DNA]</scope>
    <source>
        <strain evidence="8">DYQJB</strain>
        <tissue evidence="8">Leaf</tissue>
    </source>
</reference>
<dbReference type="SUPFAM" id="SSF48452">
    <property type="entry name" value="TPR-like"/>
    <property type="match status" value="1"/>
</dbReference>
<dbReference type="PANTHER" id="PTHR24015:SF548">
    <property type="entry name" value="OS08G0340900 PROTEIN"/>
    <property type="match status" value="1"/>
</dbReference>
<sequence>MIQCETSFSVLKPLLESPFKRQLLCFRTLWQSSSLDSNLISSRVIDDKNLLAPSPNSKTGLHILDLIDRSWLEPDRALYNALLKRCTQLGKLREGKLVHFHILNSRFGNDLVIQNSVLFMYARCGSLEDARRVFDEMPRRDMVTWTSMITGYAQNDRANDALMLFPRMLRDGAKPNEFTLSSLLKSCGFVRRYSDGRKIHACCWKYGCESNLYVGGSLVDMYARCGYLGEARLVFDKLGFKNEVSWNALIAGYARNGEGEEALALFVRMQREGYKPTEFTYSALLCSCSSMGCLEQGKWLHAHLMKSAWKLVGYVGNTLLHMYAKSGSIWDAKKVFEKLVKVDVVSCNSMLIGYAHHGLGKEAVQQFEEMIRVGIEPNDITFLSLLTACSHARLLNEGRHYFGLMRKYNIEPKVSHYVTVVDLLGRAGLLDQAKIFIEEMPIEPTGAIWGALLGASKMHKNTEVGAYAAQRVFELDPSYPGTHTLLANIYASAGRWEDVAKVRRIMKDSGLKKEPACSWVEIENSVHVFVANYVAHPQKDKIHKMWEKLNQKIKEIGYVPDTSHVLLFVDQQEKELNLQYHSEKLALAFALLNTPPGSTIRIMKNIRVCGDCHSAIKYVSMVVKREIIVRDTNRFHHFRDGLCSCGDYW</sequence>
<evidence type="ECO:0000313" key="8">
    <source>
        <dbReference type="EMBL" id="KAL2344131.1"/>
    </source>
</evidence>
<evidence type="ECO:0000259" key="7">
    <source>
        <dbReference type="Pfam" id="PF14432"/>
    </source>
</evidence>
<dbReference type="Gene3D" id="1.25.40.10">
    <property type="entry name" value="Tetratricopeptide repeat domain"/>
    <property type="match status" value="3"/>
</dbReference>
<evidence type="ECO:0000313" key="9">
    <source>
        <dbReference type="Proteomes" id="UP001603857"/>
    </source>
</evidence>
<feature type="repeat" description="PPR" evidence="6">
    <location>
        <begin position="343"/>
        <end position="377"/>
    </location>
</feature>
<protein>
    <recommendedName>
        <fullName evidence="7">DYW domain-containing protein</fullName>
    </recommendedName>
</protein>
<evidence type="ECO:0000256" key="6">
    <source>
        <dbReference type="PROSITE-ProRule" id="PRU00708"/>
    </source>
</evidence>
<dbReference type="PROSITE" id="PS51375">
    <property type="entry name" value="PPR"/>
    <property type="match status" value="5"/>
</dbReference>
<dbReference type="FunFam" id="1.25.40.10:FF:000501">
    <property type="entry name" value="Putative pentatricopeptide repeat-containing protein mitochondrial"/>
    <property type="match status" value="1"/>
</dbReference>
<evidence type="ECO:0000256" key="4">
    <source>
        <dbReference type="ARBA" id="ARBA00022946"/>
    </source>
</evidence>
<evidence type="ECO:0000256" key="5">
    <source>
        <dbReference type="ARBA" id="ARBA00023128"/>
    </source>
</evidence>
<name>A0ABD1N895_9FABA</name>
<organism evidence="8 9">
    <name type="scientific">Flemingia macrophylla</name>
    <dbReference type="NCBI Taxonomy" id="520843"/>
    <lineage>
        <taxon>Eukaryota</taxon>
        <taxon>Viridiplantae</taxon>
        <taxon>Streptophyta</taxon>
        <taxon>Embryophyta</taxon>
        <taxon>Tracheophyta</taxon>
        <taxon>Spermatophyta</taxon>
        <taxon>Magnoliopsida</taxon>
        <taxon>eudicotyledons</taxon>
        <taxon>Gunneridae</taxon>
        <taxon>Pentapetalae</taxon>
        <taxon>rosids</taxon>
        <taxon>fabids</taxon>
        <taxon>Fabales</taxon>
        <taxon>Fabaceae</taxon>
        <taxon>Papilionoideae</taxon>
        <taxon>50 kb inversion clade</taxon>
        <taxon>NPAAA clade</taxon>
        <taxon>indigoferoid/millettioid clade</taxon>
        <taxon>Phaseoleae</taxon>
        <taxon>Flemingia</taxon>
    </lineage>
</organism>
<keyword evidence="5" id="KW-0496">Mitochondrion</keyword>
<comment type="subcellular location">
    <subcellularLocation>
        <location evidence="1">Mitochondrion</location>
    </subcellularLocation>
</comment>
<feature type="repeat" description="PPR" evidence="6">
    <location>
        <begin position="378"/>
        <end position="412"/>
    </location>
</feature>